<dbReference type="InterPro" id="IPR001005">
    <property type="entry name" value="SANT/Myb"/>
</dbReference>
<feature type="compositionally biased region" description="Basic residues" evidence="9">
    <location>
        <begin position="832"/>
        <end position="842"/>
    </location>
</feature>
<keyword evidence="3" id="KW-0747">Spliceosome</keyword>
<protein>
    <submittedName>
        <fullName evidence="12">Putative Pre-mRNA-splicing factor CEF1</fullName>
    </submittedName>
</protein>
<dbReference type="OrthoDB" id="1410009at2759"/>
<evidence type="ECO:0000256" key="3">
    <source>
        <dbReference type="ARBA" id="ARBA00022728"/>
    </source>
</evidence>
<dbReference type="FunFam" id="1.10.10.60:FF:000021">
    <property type="entry name" value="CDC5 cell division cycle 5-like"/>
    <property type="match status" value="1"/>
</dbReference>
<dbReference type="SUPFAM" id="SSF46689">
    <property type="entry name" value="Homeodomain-like"/>
    <property type="match status" value="1"/>
</dbReference>
<dbReference type="Pfam" id="PF13921">
    <property type="entry name" value="Myb_DNA-bind_6"/>
    <property type="match status" value="1"/>
</dbReference>
<proteinExistence type="inferred from homology"/>
<feature type="domain" description="Myb-like" evidence="10">
    <location>
        <begin position="54"/>
        <end position="103"/>
    </location>
</feature>
<evidence type="ECO:0000259" key="11">
    <source>
        <dbReference type="PROSITE" id="PS51294"/>
    </source>
</evidence>
<feature type="domain" description="Myb-like" evidence="10">
    <location>
        <begin position="2"/>
        <end position="53"/>
    </location>
</feature>
<dbReference type="GO" id="GO:0000398">
    <property type="term" value="P:mRNA splicing, via spliceosome"/>
    <property type="evidence" value="ECO:0007669"/>
    <property type="project" value="InterPro"/>
</dbReference>
<dbReference type="GO" id="GO:0000974">
    <property type="term" value="C:Prp19 complex"/>
    <property type="evidence" value="ECO:0007669"/>
    <property type="project" value="InterPro"/>
</dbReference>
<feature type="compositionally biased region" description="Polar residues" evidence="9">
    <location>
        <begin position="537"/>
        <end position="547"/>
    </location>
</feature>
<keyword evidence="6" id="KW-0508">mRNA splicing</keyword>
<feature type="region of interest" description="Disordered" evidence="9">
    <location>
        <begin position="537"/>
        <end position="564"/>
    </location>
</feature>
<evidence type="ECO:0000256" key="1">
    <source>
        <dbReference type="ARBA" id="ARBA00010506"/>
    </source>
</evidence>
<feature type="compositionally biased region" description="Basic and acidic residues" evidence="9">
    <location>
        <begin position="655"/>
        <end position="666"/>
    </location>
</feature>
<feature type="coiled-coil region" evidence="8">
    <location>
        <begin position="904"/>
        <end position="973"/>
    </location>
</feature>
<evidence type="ECO:0000256" key="7">
    <source>
        <dbReference type="ARBA" id="ARBA00023242"/>
    </source>
</evidence>
<feature type="domain" description="HTH myb-type" evidence="11">
    <location>
        <begin position="1"/>
        <end position="57"/>
    </location>
</feature>
<gene>
    <name evidence="12" type="ORF">EZS28_023800</name>
</gene>
<reference evidence="12 13" key="1">
    <citation type="submission" date="2019-03" db="EMBL/GenBank/DDBJ databases">
        <title>Single cell metagenomics reveals metabolic interactions within the superorganism composed of flagellate Streblomastix strix and complex community of Bacteroidetes bacteria on its surface.</title>
        <authorList>
            <person name="Treitli S.C."/>
            <person name="Kolisko M."/>
            <person name="Husnik F."/>
            <person name="Keeling P."/>
            <person name="Hampl V."/>
        </authorList>
    </citation>
    <scope>NUCLEOTIDE SEQUENCE [LARGE SCALE GENOMIC DNA]</scope>
    <source>
        <strain evidence="12">ST1C</strain>
    </source>
</reference>
<sequence length="1039" mass="119998">MKIPFKGGIWKNSEDEVLKAAVMKYGKNQWARISSLLVRKTAKQCKARWYEWLDPSIKKTEWTREEEEKLLHLAKLMPCQWRTIAQIVRRPPAMCMEHHDRLLDQALGKGDITDPSEDPRRLRPGEIDPNPEGKPARPDTVDMDDDEKEMISEAIARLANTKGKKAKRRARERQLEEARRLASLQRRRELKAAGIDVPFFMRYKHRRGIDLVNEIPFLTNPPKGSFEVKGEIIKGNDKEFLNELAFKEERERAKKKQDKERQDQDEEKEKKKLAEENLPEMLRRANKKQEQLRQGRKKVDFSNIPQPQIGEQEMEQIVKTGLEAQMNVAEEVEGGSQATKTLLPSAEAASVIMTGINTGIGKGINMTPSIRAGQGGFAGGLLTPMRQSNAQQVTQRITTQSSSNDFLMKEARDIIALRDTTTPLIGGTNAPLHHSTSGDTIIPKNTVPATPNELYSALRQVQGGITPRGLKHNQQKQIIIKEGDTQIEEMNQQEGNEEEEEEQMMLPPQRSMKQIIKDEKEKDKEELGQLFSLLPQAKQSYTNQGSRIQIDSDEEQEEDQPSIEDVDIRKEQLNEEQDEQDGLISGSGSGRRIRRVGIILDQEKERRNELNKVQLIQQEQGQEQEQQRQQSSLIRRRRIGSGDDEGEEEIDEEILEKRREKKRQENEDANTSSALKKKLPRPSAVRDIRLWRSVYEESELKLIEQQTLEKKKNNEGIDEIGNNKQKLDEESDDEENKTVKENGKKKKKKKKQNKKKKKNQQIDDEEEDSLLKDQDTNGDVNKDIKFNDNINVSDQSYIGTEYFIQAVEEILDESCLLMLHDLKHNPNIGSQTKKKKSNKKNKQKQDNEQQEDGDGEEEAEILQQSERPIMPSWLLNEADQLIQEEINKQSSFADLDDIEKEYSCSIMLNQIALLKQQLADLKKRSKTLEKQIYTKPIDTNLVLNDDSSRITSMKDLEIKKRDLEDNIKHFNNVELPKKRIAVEMYRNFAQQENAEAIPLRLQQSAQELGVQREKESILQKRHNDLERKIKFVRKILDKK</sequence>
<comment type="caution">
    <text evidence="12">The sequence shown here is derived from an EMBL/GenBank/DDBJ whole genome shotgun (WGS) entry which is preliminary data.</text>
</comment>
<feature type="compositionally biased region" description="Acidic residues" evidence="9">
    <location>
        <begin position="642"/>
        <end position="654"/>
    </location>
</feature>
<evidence type="ECO:0000256" key="6">
    <source>
        <dbReference type="ARBA" id="ARBA00023187"/>
    </source>
</evidence>
<evidence type="ECO:0000256" key="4">
    <source>
        <dbReference type="ARBA" id="ARBA00022737"/>
    </source>
</evidence>
<feature type="region of interest" description="Disordered" evidence="9">
    <location>
        <begin position="617"/>
        <end position="690"/>
    </location>
</feature>
<name>A0A5J4VE80_9EUKA</name>
<dbReference type="InterPro" id="IPR017930">
    <property type="entry name" value="Myb_dom"/>
</dbReference>
<dbReference type="AlphaFoldDB" id="A0A5J4VE80"/>
<evidence type="ECO:0000256" key="5">
    <source>
        <dbReference type="ARBA" id="ARBA00023125"/>
    </source>
</evidence>
<dbReference type="CDD" id="cd11659">
    <property type="entry name" value="SANT_CDC5_II"/>
    <property type="match status" value="1"/>
</dbReference>
<dbReference type="InterPro" id="IPR047242">
    <property type="entry name" value="CDC5L/Cef1"/>
</dbReference>
<evidence type="ECO:0000256" key="2">
    <source>
        <dbReference type="ARBA" id="ARBA00022664"/>
    </source>
</evidence>
<dbReference type="PANTHER" id="PTHR45885:SF1">
    <property type="entry name" value="CELL DIVISION CYCLE 5-LIKE PROTEIN"/>
    <property type="match status" value="1"/>
</dbReference>
<dbReference type="InterPro" id="IPR009057">
    <property type="entry name" value="Homeodomain-like_sf"/>
</dbReference>
<keyword evidence="5" id="KW-0238">DNA-binding</keyword>
<dbReference type="EMBL" id="SNRW01007768">
    <property type="protein sequence ID" value="KAA6380674.1"/>
    <property type="molecule type" value="Genomic_DNA"/>
</dbReference>
<feature type="compositionally biased region" description="Basic and acidic residues" evidence="9">
    <location>
        <begin position="117"/>
        <end position="126"/>
    </location>
</feature>
<feature type="region of interest" description="Disordered" evidence="9">
    <location>
        <begin position="489"/>
        <end position="510"/>
    </location>
</feature>
<feature type="region of interest" description="Disordered" evidence="9">
    <location>
        <begin position="714"/>
        <end position="785"/>
    </location>
</feature>
<dbReference type="CDD" id="cd00167">
    <property type="entry name" value="SANT"/>
    <property type="match status" value="1"/>
</dbReference>
<feature type="compositionally biased region" description="Basic residues" evidence="9">
    <location>
        <begin position="743"/>
        <end position="759"/>
    </location>
</feature>
<dbReference type="PROSITE" id="PS50090">
    <property type="entry name" value="MYB_LIKE"/>
    <property type="match status" value="2"/>
</dbReference>
<dbReference type="GO" id="GO:0003677">
    <property type="term" value="F:DNA binding"/>
    <property type="evidence" value="ECO:0007669"/>
    <property type="project" value="UniProtKB-KW"/>
</dbReference>
<evidence type="ECO:0000256" key="8">
    <source>
        <dbReference type="SAM" id="Coils"/>
    </source>
</evidence>
<dbReference type="GO" id="GO:0005681">
    <property type="term" value="C:spliceosomal complex"/>
    <property type="evidence" value="ECO:0007669"/>
    <property type="project" value="UniProtKB-KW"/>
</dbReference>
<evidence type="ECO:0000313" key="12">
    <source>
        <dbReference type="EMBL" id="KAA6380674.1"/>
    </source>
</evidence>
<feature type="compositionally biased region" description="Acidic residues" evidence="9">
    <location>
        <begin position="848"/>
        <end position="860"/>
    </location>
</feature>
<evidence type="ECO:0000256" key="9">
    <source>
        <dbReference type="SAM" id="MobiDB-lite"/>
    </source>
</evidence>
<keyword evidence="7" id="KW-0539">Nucleus</keyword>
<feature type="region of interest" description="Disordered" evidence="9">
    <location>
        <begin position="825"/>
        <end position="861"/>
    </location>
</feature>
<accession>A0A5J4VE80</accession>
<feature type="compositionally biased region" description="Low complexity" evidence="9">
    <location>
        <begin position="617"/>
        <end position="633"/>
    </location>
</feature>
<dbReference type="SMART" id="SM00717">
    <property type="entry name" value="SANT"/>
    <property type="match status" value="2"/>
</dbReference>
<dbReference type="Gene3D" id="1.10.10.60">
    <property type="entry name" value="Homeodomain-like"/>
    <property type="match status" value="1"/>
</dbReference>
<organism evidence="12 13">
    <name type="scientific">Streblomastix strix</name>
    <dbReference type="NCBI Taxonomy" id="222440"/>
    <lineage>
        <taxon>Eukaryota</taxon>
        <taxon>Metamonada</taxon>
        <taxon>Preaxostyla</taxon>
        <taxon>Oxymonadida</taxon>
        <taxon>Streblomastigidae</taxon>
        <taxon>Streblomastix</taxon>
    </lineage>
</organism>
<feature type="compositionally biased region" description="Acidic residues" evidence="9">
    <location>
        <begin position="551"/>
        <end position="564"/>
    </location>
</feature>
<dbReference type="PANTHER" id="PTHR45885">
    <property type="entry name" value="CELL DIVISION CYCLE 5-LIKE PROTEIN"/>
    <property type="match status" value="1"/>
</dbReference>
<evidence type="ECO:0000259" key="10">
    <source>
        <dbReference type="PROSITE" id="PS50090"/>
    </source>
</evidence>
<comment type="similarity">
    <text evidence="1">Belongs to the CEF1 family.</text>
</comment>
<keyword evidence="2" id="KW-0507">mRNA processing</keyword>
<feature type="region of interest" description="Disordered" evidence="9">
    <location>
        <begin position="106"/>
        <end position="144"/>
    </location>
</feature>
<dbReference type="Proteomes" id="UP000324800">
    <property type="component" value="Unassembled WGS sequence"/>
</dbReference>
<dbReference type="InterPro" id="IPR047240">
    <property type="entry name" value="SANT_CDC5L_II"/>
</dbReference>
<feature type="region of interest" description="Disordered" evidence="9">
    <location>
        <begin position="251"/>
        <end position="297"/>
    </location>
</feature>
<feature type="compositionally biased region" description="Basic and acidic residues" evidence="9">
    <location>
        <begin position="769"/>
        <end position="785"/>
    </location>
</feature>
<evidence type="ECO:0000313" key="13">
    <source>
        <dbReference type="Proteomes" id="UP000324800"/>
    </source>
</evidence>
<keyword evidence="4" id="KW-0677">Repeat</keyword>
<feature type="domain" description="HTH myb-type" evidence="11">
    <location>
        <begin position="58"/>
        <end position="107"/>
    </location>
</feature>
<keyword evidence="8" id="KW-0175">Coiled coil</keyword>
<dbReference type="PROSITE" id="PS51294">
    <property type="entry name" value="HTH_MYB"/>
    <property type="match status" value="2"/>
</dbReference>